<sequence length="259" mass="29030">MRFEASPMNSKRRNRRRNKKVSVQGLYDLCKAVFDECGPGIVPSQEDVCRLSSYLEKMRPEELGLSPSMPYFRHMDSDSSPPPVTYLHIYQCPKFSIGIFCLPKSAVIPLHNHPGMTVFSKILFGSMHIKSYDWVPSSQTSDESSTVMNGEERLAKVHVDAVFNAPCANSILYPETCGNMHCFTAITACAVLDVLGPPYSNEEGRDCTYYDAYPFSAFSGGMNVLSEDGEYAWLRARTEIPSSFKLDVNEYEGPAITER</sequence>
<protein>
    <recommendedName>
        <fullName evidence="3">cysteine dioxygenase</fullName>
        <ecNumber evidence="3">1.13.11.20</ecNumber>
    </recommendedName>
</protein>
<dbReference type="GO" id="GO:0046872">
    <property type="term" value="F:metal ion binding"/>
    <property type="evidence" value="ECO:0007669"/>
    <property type="project" value="UniProtKB-KW"/>
</dbReference>
<keyword evidence="6" id="KW-0408">Iron</keyword>
<dbReference type="InterPro" id="IPR011051">
    <property type="entry name" value="RmlC_Cupin_sf"/>
</dbReference>
<reference evidence="8 9" key="1">
    <citation type="journal article" date="2022" name="Cell">
        <title>Repeat-based holocentromeres influence genome architecture and karyotype evolution.</title>
        <authorList>
            <person name="Hofstatter P.G."/>
            <person name="Thangavel G."/>
            <person name="Lux T."/>
            <person name="Neumann P."/>
            <person name="Vondrak T."/>
            <person name="Novak P."/>
            <person name="Zhang M."/>
            <person name="Costa L."/>
            <person name="Castellani M."/>
            <person name="Scott A."/>
            <person name="Toegelov H."/>
            <person name="Fuchs J."/>
            <person name="Mata-Sucre Y."/>
            <person name="Dias Y."/>
            <person name="Vanzela A.L.L."/>
            <person name="Huettel B."/>
            <person name="Almeida C.C.S."/>
            <person name="Simkova H."/>
            <person name="Souza G."/>
            <person name="Pedrosa-Harand A."/>
            <person name="Macas J."/>
            <person name="Mayer K.F.X."/>
            <person name="Houben A."/>
            <person name="Marques A."/>
        </authorList>
    </citation>
    <scope>NUCLEOTIDE SEQUENCE [LARGE SCALE GENOMIC DNA]</scope>
    <source>
        <strain evidence="8">RhyTen1mFocal</strain>
    </source>
</reference>
<comment type="similarity">
    <text evidence="2">Belongs to the cysteine dioxygenase family.</text>
</comment>
<dbReference type="SUPFAM" id="SSF51182">
    <property type="entry name" value="RmlC-like cupins"/>
    <property type="match status" value="1"/>
</dbReference>
<dbReference type="CDD" id="cd20289">
    <property type="entry name" value="cupin_ADO"/>
    <property type="match status" value="1"/>
</dbReference>
<dbReference type="EC" id="1.13.11.20" evidence="3"/>
<dbReference type="PANTHER" id="PTHR22966:SF1">
    <property type="entry name" value="PLANT CYSTEINE OXIDASE 1"/>
    <property type="match status" value="1"/>
</dbReference>
<accession>A0AAD6EUQ1</accession>
<dbReference type="GO" id="GO:0070483">
    <property type="term" value="P:detection of hypoxia"/>
    <property type="evidence" value="ECO:0007669"/>
    <property type="project" value="UniProtKB-ARBA"/>
</dbReference>
<evidence type="ECO:0000256" key="1">
    <source>
        <dbReference type="ARBA" id="ARBA00001954"/>
    </source>
</evidence>
<comment type="catalytic activity">
    <reaction evidence="7">
        <text>L-cysteine + O2 = 3-sulfino-L-alanine + H(+)</text>
        <dbReference type="Rhea" id="RHEA:20441"/>
        <dbReference type="ChEBI" id="CHEBI:15378"/>
        <dbReference type="ChEBI" id="CHEBI:15379"/>
        <dbReference type="ChEBI" id="CHEBI:35235"/>
        <dbReference type="ChEBI" id="CHEBI:61085"/>
        <dbReference type="EC" id="1.13.11.20"/>
    </reaction>
    <physiologicalReaction direction="left-to-right" evidence="7">
        <dbReference type="Rhea" id="RHEA:20442"/>
    </physiologicalReaction>
</comment>
<name>A0AAD6EUQ1_9POAL</name>
<dbReference type="AlphaFoldDB" id="A0AAD6EUQ1"/>
<dbReference type="PANTHER" id="PTHR22966">
    <property type="entry name" value="2-AMINOETHANETHIOL DIOXYGENASE"/>
    <property type="match status" value="1"/>
</dbReference>
<evidence type="ECO:0000256" key="6">
    <source>
        <dbReference type="ARBA" id="ARBA00023004"/>
    </source>
</evidence>
<keyword evidence="4" id="KW-0479">Metal-binding</keyword>
<evidence type="ECO:0000313" key="8">
    <source>
        <dbReference type="EMBL" id="KAJ3701892.1"/>
    </source>
</evidence>
<dbReference type="EMBL" id="JAMRDG010000001">
    <property type="protein sequence ID" value="KAJ3701892.1"/>
    <property type="molecule type" value="Genomic_DNA"/>
</dbReference>
<keyword evidence="5" id="KW-0560">Oxidoreductase</keyword>
<dbReference type="Gene3D" id="2.60.120.10">
    <property type="entry name" value="Jelly Rolls"/>
    <property type="match status" value="1"/>
</dbReference>
<keyword evidence="9" id="KW-1185">Reference proteome</keyword>
<dbReference type="InterPro" id="IPR014710">
    <property type="entry name" value="RmlC-like_jellyroll"/>
</dbReference>
<evidence type="ECO:0000256" key="3">
    <source>
        <dbReference type="ARBA" id="ARBA00013133"/>
    </source>
</evidence>
<evidence type="ECO:0000256" key="2">
    <source>
        <dbReference type="ARBA" id="ARBA00006622"/>
    </source>
</evidence>
<comment type="caution">
    <text evidence="8">The sequence shown here is derived from an EMBL/GenBank/DDBJ whole genome shotgun (WGS) entry which is preliminary data.</text>
</comment>
<organism evidence="8 9">
    <name type="scientific">Rhynchospora tenuis</name>
    <dbReference type="NCBI Taxonomy" id="198213"/>
    <lineage>
        <taxon>Eukaryota</taxon>
        <taxon>Viridiplantae</taxon>
        <taxon>Streptophyta</taxon>
        <taxon>Embryophyta</taxon>
        <taxon>Tracheophyta</taxon>
        <taxon>Spermatophyta</taxon>
        <taxon>Magnoliopsida</taxon>
        <taxon>Liliopsida</taxon>
        <taxon>Poales</taxon>
        <taxon>Cyperaceae</taxon>
        <taxon>Cyperoideae</taxon>
        <taxon>Rhynchosporeae</taxon>
        <taxon>Rhynchospora</taxon>
    </lineage>
</organism>
<proteinExistence type="inferred from homology"/>
<evidence type="ECO:0000256" key="4">
    <source>
        <dbReference type="ARBA" id="ARBA00022723"/>
    </source>
</evidence>
<gene>
    <name evidence="8" type="ORF">LUZ61_005597</name>
</gene>
<dbReference type="Pfam" id="PF07847">
    <property type="entry name" value="PCO_ADO"/>
    <property type="match status" value="1"/>
</dbReference>
<dbReference type="Proteomes" id="UP001210211">
    <property type="component" value="Unassembled WGS sequence"/>
</dbReference>
<evidence type="ECO:0000256" key="5">
    <source>
        <dbReference type="ARBA" id="ARBA00023002"/>
    </source>
</evidence>
<dbReference type="GO" id="GO:0017172">
    <property type="term" value="F:cysteine dioxygenase activity"/>
    <property type="evidence" value="ECO:0007669"/>
    <property type="project" value="UniProtKB-EC"/>
</dbReference>
<evidence type="ECO:0000256" key="7">
    <source>
        <dbReference type="ARBA" id="ARBA00024284"/>
    </source>
</evidence>
<dbReference type="InterPro" id="IPR012864">
    <property type="entry name" value="PCO/ADO"/>
</dbReference>
<comment type="cofactor">
    <cofactor evidence="1">
        <name>Fe(2+)</name>
        <dbReference type="ChEBI" id="CHEBI:29033"/>
    </cofactor>
</comment>
<evidence type="ECO:0000313" key="9">
    <source>
        <dbReference type="Proteomes" id="UP001210211"/>
    </source>
</evidence>